<keyword evidence="1" id="KW-1133">Transmembrane helix</keyword>
<dbReference type="Proteomes" id="UP000521943">
    <property type="component" value="Unassembled WGS sequence"/>
</dbReference>
<reference evidence="2 3" key="1">
    <citation type="submission" date="2020-07" db="EMBL/GenBank/DDBJ databases">
        <title>Comparative genomics of pyrophilous fungi reveals a link between fire events and developmental genes.</title>
        <authorList>
            <consortium name="DOE Joint Genome Institute"/>
            <person name="Steindorff A.S."/>
            <person name="Carver A."/>
            <person name="Calhoun S."/>
            <person name="Stillman K."/>
            <person name="Liu H."/>
            <person name="Lipzen A."/>
            <person name="Pangilinan J."/>
            <person name="Labutti K."/>
            <person name="Bruns T.D."/>
            <person name="Grigoriev I.V."/>
        </authorList>
    </citation>
    <scope>NUCLEOTIDE SEQUENCE [LARGE SCALE GENOMIC DNA]</scope>
    <source>
        <strain evidence="2 3">CBS 144469</strain>
    </source>
</reference>
<name>A0A8H6LYR3_9AGAR</name>
<keyword evidence="1" id="KW-0812">Transmembrane</keyword>
<feature type="transmembrane region" description="Helical" evidence="1">
    <location>
        <begin position="118"/>
        <end position="136"/>
    </location>
</feature>
<proteinExistence type="predicted"/>
<evidence type="ECO:0000313" key="3">
    <source>
        <dbReference type="Proteomes" id="UP000521943"/>
    </source>
</evidence>
<keyword evidence="1" id="KW-0472">Membrane</keyword>
<evidence type="ECO:0000313" key="2">
    <source>
        <dbReference type="EMBL" id="KAF6749028.1"/>
    </source>
</evidence>
<feature type="transmembrane region" description="Helical" evidence="1">
    <location>
        <begin position="96"/>
        <end position="112"/>
    </location>
</feature>
<gene>
    <name evidence="2" type="ORF">DFP72DRAFT_852883</name>
</gene>
<keyword evidence="3" id="KW-1185">Reference proteome</keyword>
<accession>A0A8H6LYR3</accession>
<dbReference type="OrthoDB" id="2655489at2759"/>
<evidence type="ECO:0000256" key="1">
    <source>
        <dbReference type="SAM" id="Phobius"/>
    </source>
</evidence>
<dbReference type="EMBL" id="JACGCI010000066">
    <property type="protein sequence ID" value="KAF6749028.1"/>
    <property type="molecule type" value="Genomic_DNA"/>
</dbReference>
<sequence length="221" mass="25367">MACDIRTPTWYPEEQHGAFYNSFVGRPLFTSNEQKVRYVEGRPVTVRCIWTKGVTIGKILYILTRYGPVIRAISNFIGKPSDSTQWTFRESKWDGGAPRVYVMILLGLYAMLGGKRRVMWLFGTVSCLYIVPLVATKLAVDLTHRKCTDPSGIIVAPRSIIVIWDIRWGMWGRVIMLMWRTRGYLCLKSRVYDADLMGQDNRLLRSIRRLGGGFYLSEVGE</sequence>
<protein>
    <submittedName>
        <fullName evidence="2">Uncharacterized protein</fullName>
    </submittedName>
</protein>
<dbReference type="AlphaFoldDB" id="A0A8H6LYR3"/>
<organism evidence="2 3">
    <name type="scientific">Ephemerocybe angulata</name>
    <dbReference type="NCBI Taxonomy" id="980116"/>
    <lineage>
        <taxon>Eukaryota</taxon>
        <taxon>Fungi</taxon>
        <taxon>Dikarya</taxon>
        <taxon>Basidiomycota</taxon>
        <taxon>Agaricomycotina</taxon>
        <taxon>Agaricomycetes</taxon>
        <taxon>Agaricomycetidae</taxon>
        <taxon>Agaricales</taxon>
        <taxon>Agaricineae</taxon>
        <taxon>Psathyrellaceae</taxon>
        <taxon>Ephemerocybe</taxon>
    </lineage>
</organism>
<comment type="caution">
    <text evidence="2">The sequence shown here is derived from an EMBL/GenBank/DDBJ whole genome shotgun (WGS) entry which is preliminary data.</text>
</comment>